<evidence type="ECO:0000256" key="5">
    <source>
        <dbReference type="SAM" id="Phobius"/>
    </source>
</evidence>
<dbReference type="SUPFAM" id="SSF103473">
    <property type="entry name" value="MFS general substrate transporter"/>
    <property type="match status" value="2"/>
</dbReference>
<dbReference type="GO" id="GO:0016020">
    <property type="term" value="C:membrane"/>
    <property type="evidence" value="ECO:0007669"/>
    <property type="project" value="UniProtKB-SubCell"/>
</dbReference>
<feature type="transmembrane region" description="Helical" evidence="5">
    <location>
        <begin position="364"/>
        <end position="383"/>
    </location>
</feature>
<accession>A0A2R3Z812</accession>
<dbReference type="PANTHER" id="PTHR23518:SF2">
    <property type="entry name" value="MAJOR FACILITATOR SUPERFAMILY TRANSPORTER"/>
    <property type="match status" value="1"/>
</dbReference>
<dbReference type="KEGG" id="grs:C7S20_14820"/>
<feature type="transmembrane region" description="Helical" evidence="5">
    <location>
        <begin position="66"/>
        <end position="85"/>
    </location>
</feature>
<dbReference type="PANTHER" id="PTHR23518">
    <property type="entry name" value="C-METHYLTRANSFERASE"/>
    <property type="match status" value="1"/>
</dbReference>
<dbReference type="EMBL" id="CP028136">
    <property type="protein sequence ID" value="AVR46433.1"/>
    <property type="molecule type" value="Genomic_DNA"/>
</dbReference>
<dbReference type="PROSITE" id="PS00216">
    <property type="entry name" value="SUGAR_TRANSPORT_1"/>
    <property type="match status" value="1"/>
</dbReference>
<dbReference type="InterPro" id="IPR011701">
    <property type="entry name" value="MFS"/>
</dbReference>
<feature type="transmembrane region" description="Helical" evidence="5">
    <location>
        <begin position="214"/>
        <end position="234"/>
    </location>
</feature>
<evidence type="ECO:0000313" key="8">
    <source>
        <dbReference type="Proteomes" id="UP000241507"/>
    </source>
</evidence>
<feature type="transmembrane region" description="Helical" evidence="5">
    <location>
        <begin position="338"/>
        <end position="358"/>
    </location>
</feature>
<name>A0A2R3Z812_9FLAO</name>
<protein>
    <submittedName>
        <fullName evidence="7">MFS transporter</fullName>
    </submittedName>
</protein>
<feature type="transmembrane region" description="Helical" evidence="5">
    <location>
        <begin position="97"/>
        <end position="118"/>
    </location>
</feature>
<dbReference type="AlphaFoldDB" id="A0A2R3Z812"/>
<feature type="transmembrane region" description="Helical" evidence="5">
    <location>
        <begin position="34"/>
        <end position="54"/>
    </location>
</feature>
<gene>
    <name evidence="7" type="ORF">C7S20_14820</name>
</gene>
<evidence type="ECO:0000256" key="2">
    <source>
        <dbReference type="ARBA" id="ARBA00022692"/>
    </source>
</evidence>
<organism evidence="7 8">
    <name type="scientific">Christiangramia fulva</name>
    <dbReference type="NCBI Taxonomy" id="2126553"/>
    <lineage>
        <taxon>Bacteria</taxon>
        <taxon>Pseudomonadati</taxon>
        <taxon>Bacteroidota</taxon>
        <taxon>Flavobacteriia</taxon>
        <taxon>Flavobacteriales</taxon>
        <taxon>Flavobacteriaceae</taxon>
        <taxon>Christiangramia</taxon>
    </lineage>
</organism>
<feature type="transmembrane region" description="Helical" evidence="5">
    <location>
        <begin position="246"/>
        <end position="266"/>
    </location>
</feature>
<feature type="transmembrane region" description="Helical" evidence="5">
    <location>
        <begin position="168"/>
        <end position="186"/>
    </location>
</feature>
<evidence type="ECO:0000259" key="6">
    <source>
        <dbReference type="PROSITE" id="PS50850"/>
    </source>
</evidence>
<reference evidence="8" key="1">
    <citation type="submission" date="2018-03" db="EMBL/GenBank/DDBJ databases">
        <title>Gramella fulva sp. nov., isolated from a dry surface of tidal flat.</title>
        <authorList>
            <person name="Hwang S.H."/>
            <person name="Hwang W.M."/>
            <person name="Kang K."/>
            <person name="Ahn T.-Y."/>
        </authorList>
    </citation>
    <scope>NUCLEOTIDE SEQUENCE [LARGE SCALE GENOMIC DNA]</scope>
    <source>
        <strain evidence="8">SH35</strain>
    </source>
</reference>
<comment type="subcellular location">
    <subcellularLocation>
        <location evidence="1">Membrane</location>
        <topology evidence="1">Multi-pass membrane protein</topology>
    </subcellularLocation>
</comment>
<keyword evidence="2 5" id="KW-0812">Transmembrane</keyword>
<feature type="domain" description="Major facilitator superfamily (MFS) profile" evidence="6">
    <location>
        <begin position="1"/>
        <end position="390"/>
    </location>
</feature>
<keyword evidence="3 5" id="KW-1133">Transmembrane helix</keyword>
<sequence>MADAMGNSFLIVVLPLYIASNGVGGENFGLSVSFITGLVLGLFGLISSFAQPLVGRLSDKAGKRKLFAVGGLLLFSIANASYTYADTYLSIILVRSAQGLAAALTITSSVALVSEVSVEENRGNNMGIYNTLRLVGFGAGPLLSGLLLENGPYKLPFFGKTDGFNTTFIIASLGAVISMLLVALFVHDQNTEKSNEPIIFRILSKDKSHWLDPIFALGLATFVMSFGFSILSPIETETNQRLTQGAFMFSLEFSAMIGALAIFQPLIGKASDKYGRRIFIFIGLLCLIPFTFFQGLATQPWHLILFRALQGISAAMVFSPALALAGDLAEKGQTGSRLAVVTMAFGLGISLGAFVSGYTIRFGYIAPFIIGAVMAALGSLIVYTQVPKRNPQKNQN</sequence>
<keyword evidence="4 5" id="KW-0472">Membrane</keyword>
<dbReference type="Pfam" id="PF07690">
    <property type="entry name" value="MFS_1"/>
    <property type="match status" value="1"/>
</dbReference>
<evidence type="ECO:0000313" key="7">
    <source>
        <dbReference type="EMBL" id="AVR46433.1"/>
    </source>
</evidence>
<dbReference type="InterPro" id="IPR005829">
    <property type="entry name" value="Sugar_transporter_CS"/>
</dbReference>
<dbReference type="Proteomes" id="UP000241507">
    <property type="component" value="Chromosome"/>
</dbReference>
<keyword evidence="8" id="KW-1185">Reference proteome</keyword>
<evidence type="ECO:0000256" key="1">
    <source>
        <dbReference type="ARBA" id="ARBA00004141"/>
    </source>
</evidence>
<proteinExistence type="predicted"/>
<dbReference type="PROSITE" id="PS50850">
    <property type="entry name" value="MFS"/>
    <property type="match status" value="1"/>
</dbReference>
<dbReference type="RefSeq" id="WP_107013207.1">
    <property type="nucleotide sequence ID" value="NZ_CP028136.1"/>
</dbReference>
<dbReference type="CDD" id="cd17325">
    <property type="entry name" value="MFS_MdtG_SLC18_like"/>
    <property type="match status" value="1"/>
</dbReference>
<feature type="transmembrane region" description="Helical" evidence="5">
    <location>
        <begin position="303"/>
        <end position="326"/>
    </location>
</feature>
<dbReference type="GO" id="GO:0022857">
    <property type="term" value="F:transmembrane transporter activity"/>
    <property type="evidence" value="ECO:0007669"/>
    <property type="project" value="InterPro"/>
</dbReference>
<feature type="transmembrane region" description="Helical" evidence="5">
    <location>
        <begin position="130"/>
        <end position="148"/>
    </location>
</feature>
<dbReference type="OrthoDB" id="9812221at2"/>
<dbReference type="Gene3D" id="1.20.1250.20">
    <property type="entry name" value="MFS general substrate transporter like domains"/>
    <property type="match status" value="2"/>
</dbReference>
<dbReference type="InterPro" id="IPR036259">
    <property type="entry name" value="MFS_trans_sf"/>
</dbReference>
<dbReference type="InterPro" id="IPR020846">
    <property type="entry name" value="MFS_dom"/>
</dbReference>
<evidence type="ECO:0000256" key="3">
    <source>
        <dbReference type="ARBA" id="ARBA00022989"/>
    </source>
</evidence>
<evidence type="ECO:0000256" key="4">
    <source>
        <dbReference type="ARBA" id="ARBA00023136"/>
    </source>
</evidence>
<feature type="transmembrane region" description="Helical" evidence="5">
    <location>
        <begin position="278"/>
        <end position="297"/>
    </location>
</feature>